<dbReference type="PANTHER" id="PTHR10695">
    <property type="entry name" value="DEPHOSPHO-COA KINASE-RELATED"/>
    <property type="match status" value="1"/>
</dbReference>
<dbReference type="SUPFAM" id="SSF52540">
    <property type="entry name" value="P-loop containing nucleoside triphosphate hydrolases"/>
    <property type="match status" value="1"/>
</dbReference>
<dbReference type="NCBIfam" id="TIGR00152">
    <property type="entry name" value="dephospho-CoA kinase"/>
    <property type="match status" value="1"/>
</dbReference>
<keyword evidence="8" id="KW-0472">Membrane</keyword>
<dbReference type="FunFam" id="3.40.50.300:FF:000991">
    <property type="entry name" value="Dephospho-CoA kinase"/>
    <property type="match status" value="1"/>
</dbReference>
<dbReference type="AlphaFoldDB" id="F0WS15"/>
<keyword evidence="8" id="KW-1133">Transmembrane helix</keyword>
<organism evidence="9">
    <name type="scientific">Albugo laibachii Nc14</name>
    <dbReference type="NCBI Taxonomy" id="890382"/>
    <lineage>
        <taxon>Eukaryota</taxon>
        <taxon>Sar</taxon>
        <taxon>Stramenopiles</taxon>
        <taxon>Oomycota</taxon>
        <taxon>Peronosporomycetes</taxon>
        <taxon>Albuginales</taxon>
        <taxon>Albuginaceae</taxon>
        <taxon>Albugo</taxon>
    </lineage>
</organism>
<reference evidence="9" key="1">
    <citation type="journal article" date="2011" name="PLoS Biol.">
        <title>Gene gain and loss during evolution of obligate parasitism in the white rust pathogen of Arabidopsis thaliana.</title>
        <authorList>
            <person name="Kemen E."/>
            <person name="Gardiner A."/>
            <person name="Schultz-Larsen T."/>
            <person name="Kemen A.C."/>
            <person name="Balmuth A.L."/>
            <person name="Robert-Seilaniantz A."/>
            <person name="Bailey K."/>
            <person name="Holub E."/>
            <person name="Studholme D.J."/>
            <person name="Maclean D."/>
            <person name="Jones J.D."/>
        </authorList>
    </citation>
    <scope>NUCLEOTIDE SEQUENCE</scope>
</reference>
<dbReference type="InterPro" id="IPR001977">
    <property type="entry name" value="Depp_CoAkinase"/>
</dbReference>
<name>F0WS15_9STRA</name>
<dbReference type="CDD" id="cd02022">
    <property type="entry name" value="DPCK"/>
    <property type="match status" value="1"/>
</dbReference>
<evidence type="ECO:0000256" key="6">
    <source>
        <dbReference type="ARBA" id="ARBA00022840"/>
    </source>
</evidence>
<comment type="similarity">
    <text evidence="1">Belongs to the CoaE family.</text>
</comment>
<evidence type="ECO:0000256" key="2">
    <source>
        <dbReference type="ARBA" id="ARBA00022490"/>
    </source>
</evidence>
<reference evidence="9" key="2">
    <citation type="submission" date="2011-02" db="EMBL/GenBank/DDBJ databases">
        <authorList>
            <person name="MacLean D."/>
        </authorList>
    </citation>
    <scope>NUCLEOTIDE SEQUENCE</scope>
</reference>
<dbReference type="GO" id="GO:0005524">
    <property type="term" value="F:ATP binding"/>
    <property type="evidence" value="ECO:0007669"/>
    <property type="project" value="UniProtKB-KW"/>
</dbReference>
<feature type="transmembrane region" description="Helical" evidence="8">
    <location>
        <begin position="28"/>
        <end position="55"/>
    </location>
</feature>
<dbReference type="PROSITE" id="PS51219">
    <property type="entry name" value="DPCK"/>
    <property type="match status" value="1"/>
</dbReference>
<accession>F0WS15</accession>
<dbReference type="Pfam" id="PF01121">
    <property type="entry name" value="CoaE"/>
    <property type="match status" value="1"/>
</dbReference>
<dbReference type="HAMAP" id="MF_00376">
    <property type="entry name" value="Dephospho_CoA_kinase"/>
    <property type="match status" value="1"/>
</dbReference>
<dbReference type="HOGENOM" id="CLU_057180_1_0_1"/>
<keyword evidence="8" id="KW-0812">Transmembrane</keyword>
<evidence type="ECO:0000256" key="3">
    <source>
        <dbReference type="ARBA" id="ARBA00022679"/>
    </source>
</evidence>
<protein>
    <submittedName>
        <fullName evidence="9">Uncharacterized protein AlNc14C223G9157</fullName>
    </submittedName>
</protein>
<keyword evidence="3" id="KW-0808">Transferase</keyword>
<proteinExistence type="inferred from homology"/>
<keyword evidence="7" id="KW-0173">Coenzyme A biosynthesis</keyword>
<evidence type="ECO:0000313" key="9">
    <source>
        <dbReference type="EMBL" id="CCA24133.1"/>
    </source>
</evidence>
<dbReference type="GO" id="GO:0004140">
    <property type="term" value="F:dephospho-CoA kinase activity"/>
    <property type="evidence" value="ECO:0007669"/>
    <property type="project" value="InterPro"/>
</dbReference>
<dbReference type="InterPro" id="IPR027417">
    <property type="entry name" value="P-loop_NTPase"/>
</dbReference>
<sequence length="265" mass="29720">MFVWIAILPSILCGFLRGKQKLTPLQHYILILVMILLAAYMQDGSTAFMILIILLSGGEFGNSIVAIGLTGGIATGKSTVSKILEEAGAVIVDADVIARSVVEPGKPAYYRIISAFGDGILNEDDKTLDRAKLGALIFNDDKKRKELNACTHKFIIYEMFKRLVLLKLIYRHQFVVFDAPLLYETHFLEMFCYPIIVVSCSKCIAIDRLKKRNLLAENEAEQRIRAQMSLEQKKEKAHFVIENSGSIELLTENVNRVAEGIRKLP</sequence>
<dbReference type="Gene3D" id="3.40.50.300">
    <property type="entry name" value="P-loop containing nucleotide triphosphate hydrolases"/>
    <property type="match status" value="1"/>
</dbReference>
<evidence type="ECO:0000256" key="8">
    <source>
        <dbReference type="SAM" id="Phobius"/>
    </source>
</evidence>
<keyword evidence="5" id="KW-0418">Kinase</keyword>
<dbReference type="EMBL" id="FR824268">
    <property type="protein sequence ID" value="CCA24133.1"/>
    <property type="molecule type" value="Genomic_DNA"/>
</dbReference>
<evidence type="ECO:0000256" key="5">
    <source>
        <dbReference type="ARBA" id="ARBA00022777"/>
    </source>
</evidence>
<dbReference type="PANTHER" id="PTHR10695:SF46">
    <property type="entry name" value="BIFUNCTIONAL COENZYME A SYNTHASE-RELATED"/>
    <property type="match status" value="1"/>
</dbReference>
<evidence type="ECO:0000256" key="4">
    <source>
        <dbReference type="ARBA" id="ARBA00022741"/>
    </source>
</evidence>
<keyword evidence="4" id="KW-0547">Nucleotide-binding</keyword>
<keyword evidence="2" id="KW-0963">Cytoplasm</keyword>
<evidence type="ECO:0000256" key="7">
    <source>
        <dbReference type="ARBA" id="ARBA00022993"/>
    </source>
</evidence>
<evidence type="ECO:0000256" key="1">
    <source>
        <dbReference type="ARBA" id="ARBA00009018"/>
    </source>
</evidence>
<keyword evidence="6" id="KW-0067">ATP-binding</keyword>
<gene>
    <name evidence="9" type="primary">AlNc14C223G9157</name>
    <name evidence="9" type="ORF">ALNC14_102770</name>
</gene>
<dbReference type="GO" id="GO:0015937">
    <property type="term" value="P:coenzyme A biosynthetic process"/>
    <property type="evidence" value="ECO:0007669"/>
    <property type="project" value="UniProtKB-KW"/>
</dbReference>